<protein>
    <recommendedName>
        <fullName evidence="6">Phosphoribosylglycinamide formyltransferase</fullName>
        <ecNumber evidence="6">2.1.2.2</ecNumber>
    </recommendedName>
    <alternativeName>
        <fullName evidence="6">5'-phosphoribosylglycinamide transformylase</fullName>
    </alternativeName>
    <alternativeName>
        <fullName evidence="6">GAR transformylase</fullName>
        <shortName evidence="6">GART</shortName>
    </alternativeName>
</protein>
<dbReference type="InterPro" id="IPR036477">
    <property type="entry name" value="Formyl_transf_N_sf"/>
</dbReference>
<comment type="caution">
    <text evidence="6">Lacks conserved residue(s) required for the propagation of feature annotation.</text>
</comment>
<dbReference type="GO" id="GO:0004644">
    <property type="term" value="F:phosphoribosylglycinamide formyltransferase activity"/>
    <property type="evidence" value="ECO:0007669"/>
    <property type="project" value="UniProtKB-UniRule"/>
</dbReference>
<evidence type="ECO:0000256" key="3">
    <source>
        <dbReference type="ARBA" id="ARBA00022755"/>
    </source>
</evidence>
<dbReference type="HAMAP" id="MF_01930">
    <property type="entry name" value="PurN"/>
    <property type="match status" value="1"/>
</dbReference>
<feature type="binding site" evidence="6">
    <location>
        <begin position="14"/>
        <end position="16"/>
    </location>
    <ligand>
        <name>N(1)-(5-phospho-beta-D-ribosyl)glycinamide</name>
        <dbReference type="ChEBI" id="CHEBI:143788"/>
    </ligand>
</feature>
<feature type="active site" description="Proton donor" evidence="6">
    <location>
        <position position="100"/>
    </location>
</feature>
<keyword evidence="9" id="KW-1185">Reference proteome</keyword>
<dbReference type="RefSeq" id="WP_012414692.1">
    <property type="nucleotide sequence ID" value="NC_010644.1"/>
</dbReference>
<dbReference type="InterPro" id="IPR001555">
    <property type="entry name" value="GART_AS"/>
</dbReference>
<dbReference type="AlphaFoldDB" id="B2KCF6"/>
<dbReference type="KEGG" id="emi:Emin_0522"/>
<dbReference type="InterPro" id="IPR002376">
    <property type="entry name" value="Formyl_transf_N"/>
</dbReference>
<dbReference type="PANTHER" id="PTHR43369:SF2">
    <property type="entry name" value="PHOSPHORIBOSYLGLYCINAMIDE FORMYLTRANSFERASE"/>
    <property type="match status" value="1"/>
</dbReference>
<gene>
    <name evidence="6" type="primary">purN</name>
    <name evidence="8" type="ordered locus">Emin_0522</name>
</gene>
<keyword evidence="2 6" id="KW-0808">Transferase</keyword>
<dbReference type="STRING" id="445932.Emin_0522"/>
<comment type="similarity">
    <text evidence="4 6">Belongs to the GART family.</text>
</comment>
<evidence type="ECO:0000256" key="1">
    <source>
        <dbReference type="ARBA" id="ARBA00005054"/>
    </source>
</evidence>
<evidence type="ECO:0000256" key="4">
    <source>
        <dbReference type="ARBA" id="ARBA00038440"/>
    </source>
</evidence>
<evidence type="ECO:0000256" key="6">
    <source>
        <dbReference type="HAMAP-Rule" id="MF_01930"/>
    </source>
</evidence>
<dbReference type="UniPathway" id="UPA00074">
    <property type="reaction ID" value="UER00126"/>
</dbReference>
<feature type="site" description="Raises pKa of active site His" evidence="6">
    <location>
        <position position="141"/>
    </location>
</feature>
<dbReference type="GO" id="GO:0005737">
    <property type="term" value="C:cytoplasm"/>
    <property type="evidence" value="ECO:0007669"/>
    <property type="project" value="TreeGrafter"/>
</dbReference>
<comment type="pathway">
    <text evidence="1 6">Purine metabolism; IMP biosynthesis via de novo pathway; N(2)-formyl-N(1)-(5-phospho-D-ribosyl)glycinamide from N(1)-(5-phospho-D-ribosyl)glycinamide (10-formyl THF route): step 1/1.</text>
</comment>
<organism evidence="8 9">
    <name type="scientific">Elusimicrobium minutum (strain Pei191)</name>
    <dbReference type="NCBI Taxonomy" id="445932"/>
    <lineage>
        <taxon>Bacteria</taxon>
        <taxon>Pseudomonadati</taxon>
        <taxon>Elusimicrobiota</taxon>
        <taxon>Elusimicrobia</taxon>
        <taxon>Elusimicrobiales</taxon>
        <taxon>Elusimicrobiaceae</taxon>
        <taxon>Elusimicrobium</taxon>
    </lineage>
</organism>
<dbReference type="SUPFAM" id="SSF53328">
    <property type="entry name" value="Formyltransferase"/>
    <property type="match status" value="1"/>
</dbReference>
<evidence type="ECO:0000256" key="5">
    <source>
        <dbReference type="ARBA" id="ARBA00047664"/>
    </source>
</evidence>
<evidence type="ECO:0000313" key="8">
    <source>
        <dbReference type="EMBL" id="ACC98077.1"/>
    </source>
</evidence>
<evidence type="ECO:0000313" key="9">
    <source>
        <dbReference type="Proteomes" id="UP000001029"/>
    </source>
</evidence>
<keyword evidence="3 6" id="KW-0658">Purine biosynthesis</keyword>
<reference evidence="8 9" key="1">
    <citation type="journal article" date="2009" name="Appl. Environ. Microbiol.">
        <title>Genomic analysis of 'Elusimicrobium minutum,' the first cultivated representative of the phylum 'Elusimicrobia' (formerly termite group 1).</title>
        <authorList>
            <person name="Herlemann D.P.R."/>
            <person name="Geissinger O."/>
            <person name="Ikeda-Ohtsubo W."/>
            <person name="Kunin V."/>
            <person name="Sun H."/>
            <person name="Lapidus A."/>
            <person name="Hugenholtz P."/>
            <person name="Brune A."/>
        </authorList>
    </citation>
    <scope>NUCLEOTIDE SEQUENCE [LARGE SCALE GENOMIC DNA]</scope>
    <source>
        <strain evidence="8 9">Pei191</strain>
    </source>
</reference>
<dbReference type="OrthoDB" id="9806170at2"/>
<dbReference type="CDD" id="cd08645">
    <property type="entry name" value="FMT_core_GART"/>
    <property type="match status" value="1"/>
</dbReference>
<dbReference type="Gene3D" id="3.40.50.170">
    <property type="entry name" value="Formyl transferase, N-terminal domain"/>
    <property type="match status" value="1"/>
</dbReference>
<sequence length="187" mass="20246">MSGKKIVVFASGGGSNFQALYYASQNKIFNADIVLLVASKEGIGAVEKAKKMGIDVFVENQNTSTASVIKKYKPDLICLAGYLKMIPQEILDICPVINIHPALLPEFGGKGMYGHHVHEAVIKAGAAKSGATVHFVNAEYDDGPIILQENILVEKNMDAKALASAVLKVEHKIYPLAVKKFFEENIT</sequence>
<proteinExistence type="inferred from homology"/>
<dbReference type="GO" id="GO:0006189">
    <property type="term" value="P:'de novo' IMP biosynthetic process"/>
    <property type="evidence" value="ECO:0007669"/>
    <property type="project" value="UniProtKB-UniRule"/>
</dbReference>
<dbReference type="EMBL" id="CP001055">
    <property type="protein sequence ID" value="ACC98077.1"/>
    <property type="molecule type" value="Genomic_DNA"/>
</dbReference>
<accession>B2KCF6</accession>
<evidence type="ECO:0000259" key="7">
    <source>
        <dbReference type="Pfam" id="PF00551"/>
    </source>
</evidence>
<name>B2KCF6_ELUMP</name>
<dbReference type="EC" id="2.1.2.2" evidence="6"/>
<evidence type="ECO:0000256" key="2">
    <source>
        <dbReference type="ARBA" id="ARBA00022679"/>
    </source>
</evidence>
<dbReference type="InterPro" id="IPR004607">
    <property type="entry name" value="GART"/>
</dbReference>
<dbReference type="PROSITE" id="PS00373">
    <property type="entry name" value="GART"/>
    <property type="match status" value="1"/>
</dbReference>
<dbReference type="Pfam" id="PF00551">
    <property type="entry name" value="Formyl_trans_N"/>
    <property type="match status" value="1"/>
</dbReference>
<comment type="function">
    <text evidence="6">Catalyzes the transfer of a formyl group from 10-formyltetrahydrofolate to 5-phospho-ribosyl-glycinamide (GAR), producing 5-phospho-ribosyl-N-formylglycinamide (FGAR) and tetrahydrofolate.</text>
</comment>
<comment type="catalytic activity">
    <reaction evidence="5 6">
        <text>N(1)-(5-phospho-beta-D-ribosyl)glycinamide + (6R)-10-formyltetrahydrofolate = N(2)-formyl-N(1)-(5-phospho-beta-D-ribosyl)glycinamide + (6S)-5,6,7,8-tetrahydrofolate + H(+)</text>
        <dbReference type="Rhea" id="RHEA:15053"/>
        <dbReference type="ChEBI" id="CHEBI:15378"/>
        <dbReference type="ChEBI" id="CHEBI:57453"/>
        <dbReference type="ChEBI" id="CHEBI:143788"/>
        <dbReference type="ChEBI" id="CHEBI:147286"/>
        <dbReference type="ChEBI" id="CHEBI:195366"/>
        <dbReference type="EC" id="2.1.2.2"/>
    </reaction>
</comment>
<feature type="binding site" evidence="6">
    <location>
        <position position="98"/>
    </location>
    <ligand>
        <name>(6R)-10-formyltetrahydrofolate</name>
        <dbReference type="ChEBI" id="CHEBI:195366"/>
    </ligand>
</feature>
<feature type="domain" description="Formyl transferase N-terminal" evidence="7">
    <location>
        <begin position="4"/>
        <end position="178"/>
    </location>
</feature>
<dbReference type="HOGENOM" id="CLU_038395_1_3_0"/>
<dbReference type="PANTHER" id="PTHR43369">
    <property type="entry name" value="PHOSPHORIBOSYLGLYCINAMIDE FORMYLTRANSFERASE"/>
    <property type="match status" value="1"/>
</dbReference>
<dbReference type="Proteomes" id="UP000001029">
    <property type="component" value="Chromosome"/>
</dbReference>